<dbReference type="GO" id="GO:0006096">
    <property type="term" value="P:glycolytic process"/>
    <property type="evidence" value="ECO:0007669"/>
    <property type="project" value="UniProtKB-UniPathway"/>
</dbReference>
<dbReference type="NCBIfam" id="TIGR00167">
    <property type="entry name" value="cbbA"/>
    <property type="match status" value="1"/>
</dbReference>
<evidence type="ECO:0000256" key="4">
    <source>
        <dbReference type="ARBA" id="ARBA00013068"/>
    </source>
</evidence>
<evidence type="ECO:0000256" key="5">
    <source>
        <dbReference type="ARBA" id="ARBA00022723"/>
    </source>
</evidence>
<feature type="binding site" evidence="11">
    <location>
        <position position="265"/>
    </location>
    <ligand>
        <name>Zn(2+)</name>
        <dbReference type="ChEBI" id="CHEBI:29105"/>
        <label>1</label>
        <note>catalytic</note>
    </ligand>
</feature>
<evidence type="ECO:0000313" key="13">
    <source>
        <dbReference type="EMBL" id="MBB6431111.1"/>
    </source>
</evidence>
<feature type="binding site" evidence="11">
    <location>
        <position position="144"/>
    </location>
    <ligand>
        <name>Zn(2+)</name>
        <dbReference type="ChEBI" id="CHEBI:29105"/>
        <label>2</label>
    </ligand>
</feature>
<dbReference type="AlphaFoldDB" id="A0A7X0H8B7"/>
<evidence type="ECO:0000256" key="8">
    <source>
        <dbReference type="ARBA" id="ARBA00023239"/>
    </source>
</evidence>
<dbReference type="EMBL" id="JACHGY010000001">
    <property type="protein sequence ID" value="MBB6431111.1"/>
    <property type="molecule type" value="Genomic_DNA"/>
</dbReference>
<feature type="binding site" evidence="10">
    <location>
        <position position="229"/>
    </location>
    <ligand>
        <name>dihydroxyacetone phosphate</name>
        <dbReference type="ChEBI" id="CHEBI:57642"/>
    </ligand>
</feature>
<reference evidence="13 14" key="1">
    <citation type="submission" date="2020-08" db="EMBL/GenBank/DDBJ databases">
        <title>Genomic Encyclopedia of Type Strains, Phase IV (KMG-IV): sequencing the most valuable type-strain genomes for metagenomic binning, comparative biology and taxonomic classification.</title>
        <authorList>
            <person name="Goeker M."/>
        </authorList>
    </citation>
    <scope>NUCLEOTIDE SEQUENCE [LARGE SCALE GENOMIC DNA]</scope>
    <source>
        <strain evidence="13 14">DSM 103725</strain>
    </source>
</reference>
<feature type="binding site" evidence="11">
    <location>
        <position position="228"/>
    </location>
    <ligand>
        <name>Zn(2+)</name>
        <dbReference type="ChEBI" id="CHEBI:29105"/>
        <label>1</label>
        <note>catalytic</note>
    </ligand>
</feature>
<evidence type="ECO:0000256" key="3">
    <source>
        <dbReference type="ARBA" id="ARBA00005812"/>
    </source>
</evidence>
<dbReference type="Pfam" id="PF01116">
    <property type="entry name" value="F_bP_aldolase"/>
    <property type="match status" value="1"/>
</dbReference>
<gene>
    <name evidence="13" type="ORF">HNQ40_002917</name>
</gene>
<dbReference type="SUPFAM" id="SSF51569">
    <property type="entry name" value="Aldolase"/>
    <property type="match status" value="1"/>
</dbReference>
<accession>A0A7X0H8B7</accession>
<dbReference type="InterPro" id="IPR013785">
    <property type="entry name" value="Aldolase_TIM"/>
</dbReference>
<evidence type="ECO:0000256" key="6">
    <source>
        <dbReference type="ARBA" id="ARBA00022833"/>
    </source>
</evidence>
<dbReference type="Proteomes" id="UP000541810">
    <property type="component" value="Unassembled WGS sequence"/>
</dbReference>
<comment type="cofactor">
    <cofactor evidence="11 12">
        <name>Zn(2+)</name>
        <dbReference type="ChEBI" id="CHEBI:29105"/>
    </cofactor>
    <text evidence="11 12">Binds 2 Zn(2+) ions per subunit. One is catalytic and the other provides a structural contribution.</text>
</comment>
<evidence type="ECO:0000256" key="7">
    <source>
        <dbReference type="ARBA" id="ARBA00023152"/>
    </source>
</evidence>
<keyword evidence="6 11" id="KW-0862">Zinc</keyword>
<dbReference type="UniPathway" id="UPA00109">
    <property type="reaction ID" value="UER00183"/>
</dbReference>
<comment type="function">
    <text evidence="12">Catalyzes the aldol condensation of dihydroxyacetone phosphate (DHAP or glycerone-phosphate) with glyceraldehyde 3-phosphate (G3P) to form fructose 1,6-bisphosphate (FBP) in gluconeogenesis and the reverse reaction in glycolysis.</text>
</comment>
<dbReference type="GO" id="GO:0005829">
    <property type="term" value="C:cytosol"/>
    <property type="evidence" value="ECO:0007669"/>
    <property type="project" value="TreeGrafter"/>
</dbReference>
<keyword evidence="8 12" id="KW-0456">Lyase</keyword>
<dbReference type="GO" id="GO:0004332">
    <property type="term" value="F:fructose-bisphosphate aldolase activity"/>
    <property type="evidence" value="ECO:0007669"/>
    <property type="project" value="UniProtKB-EC"/>
</dbReference>
<dbReference type="GO" id="GO:0008270">
    <property type="term" value="F:zinc ion binding"/>
    <property type="evidence" value="ECO:0007669"/>
    <property type="project" value="UniProtKB-UniRule"/>
</dbReference>
<sequence length="358" mass="39026">MNRPHHPQEGRRTMPVADYATYVKMLDNAYQNNFAYPAINVSSMVTANAALKAFADLKSDGIIQVSTGGGKFASGLVNGDMVMGAISLAEHIHRVAAKLDVNVAIHTDHCQPGNVDDFLIPLIEESERRVAEGKLPLYQSHMLDASILPVKENMDLAVPLLERMTKIGQILEVEAGVVGGEEDGAAGSDDMPDEMLYTTPEDMVYVYERLSEVEGGRYMFAATFGNVHGAYKPGAVKLKPGILKEGQDAIKAKFGEDAYFWLVFHGGSGSEKHEIEETLGYGVVKMNVDTDCQYAFTRPVAAHMFQNYDGVLKIDGEVGAKKTYDPRAYLKKGEEAMAERVKEACEDLHAVGKTLGSA</sequence>
<protein>
    <recommendedName>
        <fullName evidence="4 12">Fructose-bisphosphate aldolase</fullName>
        <shortName evidence="12">FBP aldolase</shortName>
        <ecNumber evidence="4 12">4.1.2.13</ecNumber>
    </recommendedName>
</protein>
<evidence type="ECO:0000256" key="11">
    <source>
        <dbReference type="PIRSR" id="PIRSR001359-3"/>
    </source>
</evidence>
<evidence type="ECO:0000256" key="2">
    <source>
        <dbReference type="ARBA" id="ARBA00004714"/>
    </source>
</evidence>
<dbReference type="Gene3D" id="3.20.20.70">
    <property type="entry name" value="Aldolase class I"/>
    <property type="match status" value="1"/>
</dbReference>
<evidence type="ECO:0000256" key="1">
    <source>
        <dbReference type="ARBA" id="ARBA00000441"/>
    </source>
</evidence>
<evidence type="ECO:0000313" key="14">
    <source>
        <dbReference type="Proteomes" id="UP000541810"/>
    </source>
</evidence>
<dbReference type="PANTHER" id="PTHR30559">
    <property type="entry name" value="FRUCTOSE-BISPHOSPHATE ALDOLASE CLASS 2"/>
    <property type="match status" value="1"/>
</dbReference>
<comment type="similarity">
    <text evidence="3 12">Belongs to the class II fructose-bisphosphate aldolase family.</text>
</comment>
<dbReference type="InterPro" id="IPR000771">
    <property type="entry name" value="FBA_II"/>
</dbReference>
<comment type="caution">
    <text evidence="13">The sequence shown here is derived from an EMBL/GenBank/DDBJ whole genome shotgun (WGS) entry which is preliminary data.</text>
</comment>
<keyword evidence="5 11" id="KW-0479">Metal-binding</keyword>
<dbReference type="EC" id="4.1.2.13" evidence="4 12"/>
<organism evidence="13 14">
    <name type="scientific">Algisphaera agarilytica</name>
    <dbReference type="NCBI Taxonomy" id="1385975"/>
    <lineage>
        <taxon>Bacteria</taxon>
        <taxon>Pseudomonadati</taxon>
        <taxon>Planctomycetota</taxon>
        <taxon>Phycisphaerae</taxon>
        <taxon>Phycisphaerales</taxon>
        <taxon>Phycisphaeraceae</taxon>
        <taxon>Algisphaera</taxon>
    </lineage>
</organism>
<dbReference type="NCBIfam" id="NF006628">
    <property type="entry name" value="PRK09197.1"/>
    <property type="match status" value="1"/>
</dbReference>
<name>A0A7X0H8B7_9BACT</name>
<dbReference type="InterPro" id="IPR006411">
    <property type="entry name" value="Fruct_bisP_bact"/>
</dbReference>
<evidence type="ECO:0000256" key="10">
    <source>
        <dbReference type="PIRSR" id="PIRSR001359-2"/>
    </source>
</evidence>
<feature type="active site" description="Proton donor" evidence="9">
    <location>
        <position position="108"/>
    </location>
</feature>
<dbReference type="NCBIfam" id="TIGR01520">
    <property type="entry name" value="FruBisAldo_II_A"/>
    <property type="match status" value="1"/>
</dbReference>
<evidence type="ECO:0000256" key="12">
    <source>
        <dbReference type="RuleBase" id="RU366023"/>
    </source>
</evidence>
<dbReference type="PANTHER" id="PTHR30559:SF0">
    <property type="entry name" value="FRUCTOSE-BISPHOSPHATE ALDOLASE"/>
    <property type="match status" value="1"/>
</dbReference>
<feature type="binding site" evidence="10">
    <location>
        <begin position="266"/>
        <end position="268"/>
    </location>
    <ligand>
        <name>dihydroxyacetone phosphate</name>
        <dbReference type="ChEBI" id="CHEBI:57642"/>
    </ligand>
</feature>
<comment type="catalytic activity">
    <reaction evidence="1 12">
        <text>beta-D-fructose 1,6-bisphosphate = D-glyceraldehyde 3-phosphate + dihydroxyacetone phosphate</text>
        <dbReference type="Rhea" id="RHEA:14729"/>
        <dbReference type="ChEBI" id="CHEBI:32966"/>
        <dbReference type="ChEBI" id="CHEBI:57642"/>
        <dbReference type="ChEBI" id="CHEBI:59776"/>
        <dbReference type="EC" id="4.1.2.13"/>
    </reaction>
</comment>
<keyword evidence="14" id="KW-1185">Reference proteome</keyword>
<proteinExistence type="inferred from homology"/>
<keyword evidence="7 12" id="KW-0324">Glycolysis</keyword>
<dbReference type="PIRSF" id="PIRSF001359">
    <property type="entry name" value="F_bP_aldolase_II"/>
    <property type="match status" value="1"/>
</dbReference>
<feature type="binding site" evidence="11">
    <location>
        <position position="109"/>
    </location>
    <ligand>
        <name>Zn(2+)</name>
        <dbReference type="ChEBI" id="CHEBI:29105"/>
        <label>1</label>
        <note>catalytic</note>
    </ligand>
</feature>
<feature type="binding site" evidence="11">
    <location>
        <position position="174"/>
    </location>
    <ligand>
        <name>Zn(2+)</name>
        <dbReference type="ChEBI" id="CHEBI:29105"/>
        <label>2</label>
    </ligand>
</feature>
<feature type="binding site" evidence="10">
    <location>
        <begin position="287"/>
        <end position="290"/>
    </location>
    <ligand>
        <name>dihydroxyacetone phosphate</name>
        <dbReference type="ChEBI" id="CHEBI:57642"/>
    </ligand>
</feature>
<evidence type="ECO:0000256" key="9">
    <source>
        <dbReference type="PIRSR" id="PIRSR001359-1"/>
    </source>
</evidence>
<comment type="pathway">
    <text evidence="2 12">Carbohydrate degradation; glycolysis; D-glyceraldehyde 3-phosphate and glycerone phosphate from D-glucose: step 4/4.</text>
</comment>